<keyword evidence="12" id="KW-0472">Membrane</keyword>
<comment type="catalytic activity">
    <reaction evidence="19">
        <text>an N-acetyl-alpha-neuraminyl-(2-&gt;3)-beta-D-galactosyl-(1-&gt;4)-N-acetyl-beta-D-glucosaminyl derivative + GDP-beta-L-fucose = an alpha-Neu5Ac-(2-&gt;3)-beta-D-Gal-(1-&gt;4)-[alpha-L-Fuc-(1-&gt;3)]-beta-D-GlcNAc derivative + GDP + H(+)</text>
        <dbReference type="Rhea" id="RHEA:56076"/>
        <dbReference type="ChEBI" id="CHEBI:15378"/>
        <dbReference type="ChEBI" id="CHEBI:57273"/>
        <dbReference type="ChEBI" id="CHEBI:58189"/>
        <dbReference type="ChEBI" id="CHEBI:136545"/>
        <dbReference type="ChEBI" id="CHEBI:139509"/>
    </reaction>
    <physiologicalReaction direction="left-to-right" evidence="19">
        <dbReference type="Rhea" id="RHEA:56077"/>
    </physiologicalReaction>
</comment>
<dbReference type="GeneTree" id="ENSGT00940000155095"/>
<comment type="catalytic activity">
    <reaction evidence="23">
        <text>an alpha-L-Fuc-(1-&gt;2)-beta-D-Gal-(1-&gt;4)-beta-D-GlcNAc derivative + GDP-beta-L-fucose = an alpha-L-Fuc-(1-&gt;2)-beta-D-Gal-(1-&gt;4)-[alpha-L-Fuc-(1-&gt;3)]-beta-D-GlcNAc derivative + GDP + H(+)</text>
        <dbReference type="Rhea" id="RHEA:77191"/>
        <dbReference type="ChEBI" id="CHEBI:15378"/>
        <dbReference type="ChEBI" id="CHEBI:57273"/>
        <dbReference type="ChEBI" id="CHEBI:58189"/>
        <dbReference type="ChEBI" id="CHEBI:133510"/>
        <dbReference type="ChEBI" id="CHEBI:195560"/>
    </reaction>
    <physiologicalReaction direction="left-to-right" evidence="23">
        <dbReference type="Rhea" id="RHEA:77192"/>
    </physiologicalReaction>
</comment>
<evidence type="ECO:0000256" key="11">
    <source>
        <dbReference type="ARBA" id="ARBA00023098"/>
    </source>
</evidence>
<evidence type="ECO:0000256" key="18">
    <source>
        <dbReference type="ARBA" id="ARBA00036295"/>
    </source>
</evidence>
<dbReference type="Pfam" id="PF00852">
    <property type="entry name" value="Glyco_transf_10"/>
    <property type="match status" value="1"/>
</dbReference>
<reference evidence="27" key="1">
    <citation type="submission" date="2025-08" db="UniProtKB">
        <authorList>
            <consortium name="Ensembl"/>
        </authorList>
    </citation>
    <scope>IDENTIFICATION</scope>
</reference>
<evidence type="ECO:0000256" key="12">
    <source>
        <dbReference type="ARBA" id="ARBA00023136"/>
    </source>
</evidence>
<keyword evidence="5 24" id="KW-0328">Glycosyltransferase</keyword>
<evidence type="ECO:0000256" key="7">
    <source>
        <dbReference type="ARBA" id="ARBA00022692"/>
    </source>
</evidence>
<keyword evidence="10 24" id="KW-0333">Golgi apparatus</keyword>
<dbReference type="InterPro" id="IPR038577">
    <property type="entry name" value="GT10-like_C_sf"/>
</dbReference>
<comment type="pathway">
    <text evidence="2">Glycolipid biosynthesis.</text>
</comment>
<comment type="catalytic activity">
    <reaction evidence="15">
        <text>a beta-D-galactosyl-(1-&gt;4)-N-acetyl-beta-D-glucosaminyl derivative + GDP-beta-L-fucose = a beta-D-galactosyl-(1-&gt;4)-[alpha-L-fucosyl-(1-&gt;3)]-N-acetyl-beta-D-glucosaminyl derivative + GDP + H(+)</text>
        <dbReference type="Rhea" id="RHEA:14257"/>
        <dbReference type="ChEBI" id="CHEBI:15378"/>
        <dbReference type="ChEBI" id="CHEBI:57273"/>
        <dbReference type="ChEBI" id="CHEBI:58189"/>
        <dbReference type="ChEBI" id="CHEBI:133507"/>
        <dbReference type="ChEBI" id="CHEBI:137941"/>
        <dbReference type="EC" id="2.4.1.152"/>
    </reaction>
    <physiologicalReaction direction="left-to-right" evidence="15">
        <dbReference type="Rhea" id="RHEA:14258"/>
    </physiologicalReaction>
</comment>
<evidence type="ECO:0000256" key="13">
    <source>
        <dbReference type="ARBA" id="ARBA00023157"/>
    </source>
</evidence>
<dbReference type="PANTHER" id="PTHR11929">
    <property type="entry name" value="ALPHA- 1,3 -FUCOSYLTRANSFERASE"/>
    <property type="match status" value="1"/>
</dbReference>
<evidence type="ECO:0000313" key="27">
    <source>
        <dbReference type="Ensembl" id="ENSGMOP00000047943.1"/>
    </source>
</evidence>
<dbReference type="Pfam" id="PF17039">
    <property type="entry name" value="Glyco_tran_10_N"/>
    <property type="match status" value="1"/>
</dbReference>
<comment type="catalytic activity">
    <reaction evidence="18">
        <text>alpha-N-glycoloylneuraminosyl-(2-&gt;3)-beta-D-galactosyl-(1-&gt;4)-N-acetyl-beta-D-glucosaminyl-(1-&gt;3)-beta-D-galactosyl-(1-&gt;4)-N-acetyl-beta-D-glucosaminyl-(1-&gt;3)-beta-D-galactosyl-(1-&gt;4)-beta-D-glucosyl-(1&lt;-&gt;1')-ceramide + GDP-beta-L-fucose = alpha-N-glycoloylneuraminosyl-(2-&gt;3)-beta-D-galactosyl-(1-&gt;4)-N-acetyl-beta-D-glucosaminyl-(1-&gt;3)-beta-D-galactosyl-(1-&gt;4)-[alpha-L-fucosyl-(1-&gt;3)]-N-acetyl-beta-D-glucosaminyl-(1-&gt;3)-beta-D-galactosyl-(1-&gt;4)-beta-D-glucosyl-(1&lt;-&gt;1')-ceramide + GDP + H(+)</text>
        <dbReference type="Rhea" id="RHEA:48388"/>
        <dbReference type="ChEBI" id="CHEBI:15378"/>
        <dbReference type="ChEBI" id="CHEBI:57273"/>
        <dbReference type="ChEBI" id="CHEBI:58189"/>
        <dbReference type="ChEBI" id="CHEBI:90383"/>
        <dbReference type="ChEBI" id="CHEBI:90384"/>
    </reaction>
    <physiologicalReaction direction="left-to-right" evidence="18">
        <dbReference type="Rhea" id="RHEA:48389"/>
    </physiologicalReaction>
</comment>
<keyword evidence="28" id="KW-1185">Reference proteome</keyword>
<accession>A0A8C5BMP3</accession>
<keyword evidence="14" id="KW-0325">Glycoprotein</keyword>
<comment type="subcellular location">
    <subcellularLocation>
        <location evidence="24">Golgi apparatus</location>
        <location evidence="24">Golgi stack membrane</location>
        <topology evidence="24">Single-pass type II membrane protein</topology>
    </subcellularLocation>
    <subcellularLocation>
        <location evidence="21">Golgi apparatus</location>
        <location evidence="21">trans-Golgi network membrane</location>
        <topology evidence="21">Single-pass type II membrane protein</topology>
    </subcellularLocation>
</comment>
<keyword evidence="7 24" id="KW-0812">Transmembrane</keyword>
<evidence type="ECO:0000256" key="17">
    <source>
        <dbReference type="ARBA" id="ARBA00036234"/>
    </source>
</evidence>
<evidence type="ECO:0000256" key="6">
    <source>
        <dbReference type="ARBA" id="ARBA00022679"/>
    </source>
</evidence>
<evidence type="ECO:0000256" key="15">
    <source>
        <dbReference type="ARBA" id="ARBA00029329"/>
    </source>
</evidence>
<evidence type="ECO:0000259" key="25">
    <source>
        <dbReference type="Pfam" id="PF00852"/>
    </source>
</evidence>
<dbReference type="Gene3D" id="3.40.50.11660">
    <property type="entry name" value="Glycosyl transferase family 10, C-terminal domain"/>
    <property type="match status" value="1"/>
</dbReference>
<dbReference type="RefSeq" id="XP_030220007.1">
    <property type="nucleotide sequence ID" value="XM_030364147.1"/>
</dbReference>
<keyword evidence="13" id="KW-1015">Disulfide bond</keyword>
<organism evidence="27 28">
    <name type="scientific">Gadus morhua</name>
    <name type="common">Atlantic cod</name>
    <dbReference type="NCBI Taxonomy" id="8049"/>
    <lineage>
        <taxon>Eukaryota</taxon>
        <taxon>Metazoa</taxon>
        <taxon>Chordata</taxon>
        <taxon>Craniata</taxon>
        <taxon>Vertebrata</taxon>
        <taxon>Euteleostomi</taxon>
        <taxon>Actinopterygii</taxon>
        <taxon>Neopterygii</taxon>
        <taxon>Teleostei</taxon>
        <taxon>Neoteleostei</taxon>
        <taxon>Acanthomorphata</taxon>
        <taxon>Zeiogadaria</taxon>
        <taxon>Gadariae</taxon>
        <taxon>Gadiformes</taxon>
        <taxon>Gadoidei</taxon>
        <taxon>Gadidae</taxon>
        <taxon>Gadus</taxon>
    </lineage>
</organism>
<dbReference type="PANTHER" id="PTHR11929:SF10">
    <property type="entry name" value="4-GALACTOSYL-N-ACETYLGLUCOSAMINIDE 3-ALPHA-L-FUCOSYLTRANSFERASE 9"/>
    <property type="match status" value="1"/>
</dbReference>
<dbReference type="Ensembl" id="ENSGMOT00000005283.2">
    <property type="protein sequence ID" value="ENSGMOP00000047943.1"/>
    <property type="gene ID" value="ENSGMOG00000004860.2"/>
</dbReference>
<dbReference type="GO" id="GO:0006629">
    <property type="term" value="P:lipid metabolic process"/>
    <property type="evidence" value="ECO:0007669"/>
    <property type="project" value="UniProtKB-KW"/>
</dbReference>
<feature type="domain" description="Fucosyltransferase N-terminal" evidence="26">
    <location>
        <begin position="81"/>
        <end position="186"/>
    </location>
</feature>
<comment type="catalytic activity">
    <reaction evidence="16">
        <text>alpha-D-galactosyl-(1-&gt;3)-beta-D-galactosyl-(1-&gt;4)-N-acetyl-beta-D-glucosaminyl-(1-&gt;3)-beta-D-galactosyl-(1-&gt;4)-beta-D-glucosyl-(1&lt;-&gt;1')-ceramide + GDP-beta-L-fucose = a neolactoside IV(3)-alpha-Gal,III(3)-alpha-Fuc-nLc4Cer + GDP + H(+)</text>
        <dbReference type="Rhea" id="RHEA:48380"/>
        <dbReference type="ChEBI" id="CHEBI:15378"/>
        <dbReference type="ChEBI" id="CHEBI:57273"/>
        <dbReference type="ChEBI" id="CHEBI:58189"/>
        <dbReference type="ChEBI" id="CHEBI:90380"/>
        <dbReference type="ChEBI" id="CHEBI:90381"/>
    </reaction>
    <physiologicalReaction direction="left-to-right" evidence="16">
        <dbReference type="Rhea" id="RHEA:48381"/>
    </physiologicalReaction>
</comment>
<keyword evidence="9" id="KW-1133">Transmembrane helix</keyword>
<dbReference type="Proteomes" id="UP000694546">
    <property type="component" value="Chromosome 8"/>
</dbReference>
<dbReference type="GeneID" id="115549130"/>
<keyword evidence="6 24" id="KW-0808">Transferase</keyword>
<evidence type="ECO:0000256" key="10">
    <source>
        <dbReference type="ARBA" id="ARBA00023034"/>
    </source>
</evidence>
<keyword evidence="8" id="KW-0735">Signal-anchor</keyword>
<evidence type="ECO:0000256" key="21">
    <source>
        <dbReference type="ARBA" id="ARBA00037848"/>
    </source>
</evidence>
<reference evidence="27" key="2">
    <citation type="submission" date="2025-09" db="UniProtKB">
        <authorList>
            <consortium name="Ensembl"/>
        </authorList>
    </citation>
    <scope>IDENTIFICATION</scope>
</reference>
<evidence type="ECO:0000256" key="22">
    <source>
        <dbReference type="ARBA" id="ARBA00043828"/>
    </source>
</evidence>
<dbReference type="SUPFAM" id="SSF53756">
    <property type="entry name" value="UDP-Glycosyltransferase/glycogen phosphorylase"/>
    <property type="match status" value="1"/>
</dbReference>
<proteinExistence type="inferred from homology"/>
<name>A0A8C5BMP3_GADMO</name>
<dbReference type="InterPro" id="IPR031481">
    <property type="entry name" value="Glyco_tran_10_N"/>
</dbReference>
<evidence type="ECO:0000256" key="5">
    <source>
        <dbReference type="ARBA" id="ARBA00022676"/>
    </source>
</evidence>
<evidence type="ECO:0000256" key="1">
    <source>
        <dbReference type="ARBA" id="ARBA00004922"/>
    </source>
</evidence>
<evidence type="ECO:0000256" key="14">
    <source>
        <dbReference type="ARBA" id="ARBA00023180"/>
    </source>
</evidence>
<keyword evidence="11" id="KW-0443">Lipid metabolism</keyword>
<comment type="similarity">
    <text evidence="3 24">Belongs to the glycosyltransferase 10 family.</text>
</comment>
<sequence length="376" mass="44546">MMFLVQWTPYQRAGFCTVIVLCSLAVFFAYNSVNINSNYDIFKILRPPGISEEVNRNDSEVQVFEEQIRQEMRNLTAVPTNRTIILIWLWPFNYKFSPECIGSDLSGLHFTDNRSLYNQAHLVFFHHRDIRTDLSNMPKEPRPWFQKWVWMNKESPANCHRIPQATSLFNLTNNYRLDSTVPGRYGEIAQRKTPKDDFKLPAKDKLVCWIVSNWNQNYKRVHFYNELKKHIHIHTYGAAFGLKVSRDEGVQLITSCKFYLSFENSIFKDYITEKVYNPLSMGTVPVVLGPSRNNYEEHIPGSSFIHFEDFDTPKKLADRLHYLDRNQEEYMSYFLWRREFVAKHGGWGMDVCRTYKYMKNAPGFQTINDLNKWFWG</sequence>
<feature type="domain" description="Fucosyltransferase C-terminal" evidence="25">
    <location>
        <begin position="201"/>
        <end position="373"/>
    </location>
</feature>
<dbReference type="UniPathway" id="UPA00378"/>
<dbReference type="OMA" id="NHARTKY"/>
<comment type="catalytic activity">
    <reaction evidence="20">
        <text>a neolactoside nLc4Cer + GDP-beta-L-fucose = a neolactoside III(3)-alpha-Fuc-nLc4Cer + GDP + H(+)</text>
        <dbReference type="Rhea" id="RHEA:48376"/>
        <dbReference type="ChEBI" id="CHEBI:15378"/>
        <dbReference type="ChEBI" id="CHEBI:57273"/>
        <dbReference type="ChEBI" id="CHEBI:58189"/>
        <dbReference type="ChEBI" id="CHEBI:90376"/>
        <dbReference type="ChEBI" id="CHEBI:90379"/>
    </reaction>
    <physiologicalReaction direction="left-to-right" evidence="20">
        <dbReference type="Rhea" id="RHEA:48377"/>
    </physiologicalReaction>
</comment>
<comment type="catalytic activity">
    <reaction evidence="17">
        <text>an alpha-Neu5Ac-(2-&gt;3)-beta-D-Gal-(1-&gt;4)-beta-D-GlcNAc-(1-&gt;3)-beta-D-Gal-(1-&gt;4)-beta-D-GlcNAc derivative + GDP-beta-L-fucose = an alpha-Neu5Ac-(2-&gt;3)-beta-D-Gal-(1-&gt;4)-beta-D-GlcNAc-(1-&gt;3)-beta-D-Gal-(1-&gt;4)-[alpha-L-Fuc-(1-&gt;3)]-beta-D-GlcNAc derivative + GDP + H(+)</text>
        <dbReference type="Rhea" id="RHEA:68044"/>
        <dbReference type="ChEBI" id="CHEBI:15378"/>
        <dbReference type="ChEBI" id="CHEBI:57273"/>
        <dbReference type="ChEBI" id="CHEBI:58189"/>
        <dbReference type="ChEBI" id="CHEBI:145343"/>
        <dbReference type="ChEBI" id="CHEBI:176900"/>
    </reaction>
    <physiologicalReaction direction="left-to-right" evidence="17">
        <dbReference type="Rhea" id="RHEA:68045"/>
    </physiologicalReaction>
</comment>
<comment type="subunit">
    <text evidence="4">Homodimer.</text>
</comment>
<dbReference type="InterPro" id="IPR055270">
    <property type="entry name" value="Glyco_tran_10_C"/>
</dbReference>
<comment type="pathway">
    <text evidence="1">Protein modification; protein glycosylation.</text>
</comment>
<dbReference type="OrthoDB" id="427096at2759"/>
<evidence type="ECO:0000256" key="20">
    <source>
        <dbReference type="ARBA" id="ARBA00036757"/>
    </source>
</evidence>
<dbReference type="RefSeq" id="XP_030220006.1">
    <property type="nucleotide sequence ID" value="XM_030364146.1"/>
</dbReference>
<comment type="catalytic activity">
    <reaction evidence="22">
        <text>beta-D-Gal-(1-&gt;4)-beta-D-GlcNAc-(1-&gt;3)-beta-D-Gal-(1-&gt;4)-D-Glc + GDP-beta-L-fucose = beta-D-Gal-(1-&gt;4)-[alpha-L-Fuc-(1-&gt;3)]-beta-D-GlcNAc-(1-&gt;3)-beta-D-Gal-(1-&gt;4)-D-Glc + GDP + H(+)</text>
        <dbReference type="Rhea" id="RHEA:77187"/>
        <dbReference type="ChEBI" id="CHEBI:15378"/>
        <dbReference type="ChEBI" id="CHEBI:57273"/>
        <dbReference type="ChEBI" id="CHEBI:58189"/>
        <dbReference type="ChEBI" id="CHEBI:60239"/>
        <dbReference type="ChEBI" id="CHEBI:61352"/>
    </reaction>
    <physiologicalReaction direction="left-to-right" evidence="22">
        <dbReference type="Rhea" id="RHEA:77188"/>
    </physiologicalReaction>
</comment>
<evidence type="ECO:0000256" key="3">
    <source>
        <dbReference type="ARBA" id="ARBA00008919"/>
    </source>
</evidence>
<dbReference type="GO" id="GO:0017083">
    <property type="term" value="F:4-galactosyl-N-acetylglucosaminide 3-alpha-L-fucosyltransferase activity"/>
    <property type="evidence" value="ECO:0007669"/>
    <property type="project" value="UniProtKB-EC"/>
</dbReference>
<evidence type="ECO:0000313" key="28">
    <source>
        <dbReference type="Proteomes" id="UP000694546"/>
    </source>
</evidence>
<evidence type="ECO:0000256" key="23">
    <source>
        <dbReference type="ARBA" id="ARBA00043838"/>
    </source>
</evidence>
<dbReference type="InterPro" id="IPR001503">
    <property type="entry name" value="Glyco_trans_10"/>
</dbReference>
<evidence type="ECO:0000256" key="24">
    <source>
        <dbReference type="RuleBase" id="RU003832"/>
    </source>
</evidence>
<evidence type="ECO:0000256" key="4">
    <source>
        <dbReference type="ARBA" id="ARBA00011738"/>
    </source>
</evidence>
<evidence type="ECO:0000256" key="2">
    <source>
        <dbReference type="ARBA" id="ARBA00004934"/>
    </source>
</evidence>
<evidence type="ECO:0000256" key="8">
    <source>
        <dbReference type="ARBA" id="ARBA00022968"/>
    </source>
</evidence>
<gene>
    <name evidence="27" type="primary">LOC115549130</name>
</gene>
<evidence type="ECO:0000256" key="16">
    <source>
        <dbReference type="ARBA" id="ARBA00036053"/>
    </source>
</evidence>
<dbReference type="EC" id="2.4.1.-" evidence="24"/>
<dbReference type="AlphaFoldDB" id="A0A8C5BMP3"/>
<evidence type="ECO:0000256" key="19">
    <source>
        <dbReference type="ARBA" id="ARBA00036481"/>
    </source>
</evidence>
<evidence type="ECO:0000259" key="26">
    <source>
        <dbReference type="Pfam" id="PF17039"/>
    </source>
</evidence>
<evidence type="ECO:0000256" key="9">
    <source>
        <dbReference type="ARBA" id="ARBA00022989"/>
    </source>
</evidence>
<protein>
    <recommendedName>
        <fullName evidence="24">Fucosyltransferase</fullName>
        <ecNumber evidence="24">2.4.1.-</ecNumber>
    </recommendedName>
</protein>
<dbReference type="GO" id="GO:0032580">
    <property type="term" value="C:Golgi cisterna membrane"/>
    <property type="evidence" value="ECO:0007669"/>
    <property type="project" value="UniProtKB-SubCell"/>
</dbReference>